<evidence type="ECO:0000256" key="1">
    <source>
        <dbReference type="SAM" id="Phobius"/>
    </source>
</evidence>
<feature type="transmembrane region" description="Helical" evidence="1">
    <location>
        <begin position="112"/>
        <end position="132"/>
    </location>
</feature>
<organism evidence="2 3">
    <name type="scientific">Sporormia fimetaria CBS 119925</name>
    <dbReference type="NCBI Taxonomy" id="1340428"/>
    <lineage>
        <taxon>Eukaryota</taxon>
        <taxon>Fungi</taxon>
        <taxon>Dikarya</taxon>
        <taxon>Ascomycota</taxon>
        <taxon>Pezizomycotina</taxon>
        <taxon>Dothideomycetes</taxon>
        <taxon>Pleosporomycetidae</taxon>
        <taxon>Pleosporales</taxon>
        <taxon>Sporormiaceae</taxon>
        <taxon>Sporormia</taxon>
    </lineage>
</organism>
<dbReference type="AlphaFoldDB" id="A0A6A6VN55"/>
<proteinExistence type="predicted"/>
<keyword evidence="1" id="KW-1133">Transmembrane helix</keyword>
<reference evidence="2" key="1">
    <citation type="journal article" date="2020" name="Stud. Mycol.">
        <title>101 Dothideomycetes genomes: a test case for predicting lifestyles and emergence of pathogens.</title>
        <authorList>
            <person name="Haridas S."/>
            <person name="Albert R."/>
            <person name="Binder M."/>
            <person name="Bloem J."/>
            <person name="Labutti K."/>
            <person name="Salamov A."/>
            <person name="Andreopoulos B."/>
            <person name="Baker S."/>
            <person name="Barry K."/>
            <person name="Bills G."/>
            <person name="Bluhm B."/>
            <person name="Cannon C."/>
            <person name="Castanera R."/>
            <person name="Culley D."/>
            <person name="Daum C."/>
            <person name="Ezra D."/>
            <person name="Gonzalez J."/>
            <person name="Henrissat B."/>
            <person name="Kuo A."/>
            <person name="Liang C."/>
            <person name="Lipzen A."/>
            <person name="Lutzoni F."/>
            <person name="Magnuson J."/>
            <person name="Mondo S."/>
            <person name="Nolan M."/>
            <person name="Ohm R."/>
            <person name="Pangilinan J."/>
            <person name="Park H.-J."/>
            <person name="Ramirez L."/>
            <person name="Alfaro M."/>
            <person name="Sun H."/>
            <person name="Tritt A."/>
            <person name="Yoshinaga Y."/>
            <person name="Zwiers L.-H."/>
            <person name="Turgeon B."/>
            <person name="Goodwin S."/>
            <person name="Spatafora J."/>
            <person name="Crous P."/>
            <person name="Grigoriev I."/>
        </authorList>
    </citation>
    <scope>NUCLEOTIDE SEQUENCE</scope>
    <source>
        <strain evidence="2">CBS 119925</strain>
    </source>
</reference>
<keyword evidence="3" id="KW-1185">Reference proteome</keyword>
<accession>A0A6A6VN55</accession>
<evidence type="ECO:0000313" key="2">
    <source>
        <dbReference type="EMBL" id="KAF2751164.1"/>
    </source>
</evidence>
<gene>
    <name evidence="2" type="ORF">M011DRAFT_103154</name>
</gene>
<dbReference type="EMBL" id="MU006562">
    <property type="protein sequence ID" value="KAF2751164.1"/>
    <property type="molecule type" value="Genomic_DNA"/>
</dbReference>
<evidence type="ECO:0000313" key="3">
    <source>
        <dbReference type="Proteomes" id="UP000799440"/>
    </source>
</evidence>
<sequence length="133" mass="14426">MPISHANALRSRRRSPLLLPRSTSGDIVVRTLQKQEAPSNRFCMLAHLLRALVSSAAASQHPPAFDRGMPSANQKCSCTVRLLPFPAAPFGTASFLAVDVTFKQSPSAALSAPRMVIIHHLHILAFLLIAFFA</sequence>
<name>A0A6A6VN55_9PLEO</name>
<protein>
    <submittedName>
        <fullName evidence="2">Uncharacterized protein</fullName>
    </submittedName>
</protein>
<keyword evidence="1" id="KW-0812">Transmembrane</keyword>
<keyword evidence="1" id="KW-0472">Membrane</keyword>
<dbReference type="Proteomes" id="UP000799440">
    <property type="component" value="Unassembled WGS sequence"/>
</dbReference>